<reference evidence="2" key="1">
    <citation type="journal article" date="2011" name="Genome Biol.">
        <title>Comparative genomics of the social amoebae Dictyostelium discoideum and Dictyostelium purpureum.</title>
        <authorList>
            <consortium name="US DOE Joint Genome Institute (JGI-PGF)"/>
            <person name="Sucgang R."/>
            <person name="Kuo A."/>
            <person name="Tian X."/>
            <person name="Salerno W."/>
            <person name="Parikh A."/>
            <person name="Feasley C.L."/>
            <person name="Dalin E."/>
            <person name="Tu H."/>
            <person name="Huang E."/>
            <person name="Barry K."/>
            <person name="Lindquist E."/>
            <person name="Shapiro H."/>
            <person name="Bruce D."/>
            <person name="Schmutz J."/>
            <person name="Salamov A."/>
            <person name="Fey P."/>
            <person name="Gaudet P."/>
            <person name="Anjard C."/>
            <person name="Babu M.M."/>
            <person name="Basu S."/>
            <person name="Bushmanova Y."/>
            <person name="van der Wel H."/>
            <person name="Katoh-Kurasawa M."/>
            <person name="Dinh C."/>
            <person name="Coutinho P.M."/>
            <person name="Saito T."/>
            <person name="Elias M."/>
            <person name="Schaap P."/>
            <person name="Kay R.R."/>
            <person name="Henrissat B."/>
            <person name="Eichinger L."/>
            <person name="Rivero F."/>
            <person name="Putnam N.H."/>
            <person name="West C.M."/>
            <person name="Loomis W.F."/>
            <person name="Chisholm R.L."/>
            <person name="Shaulsky G."/>
            <person name="Strassmann J.E."/>
            <person name="Queller D.C."/>
            <person name="Kuspa A."/>
            <person name="Grigoriev I.V."/>
        </authorList>
    </citation>
    <scope>NUCLEOTIDE SEQUENCE [LARGE SCALE GENOMIC DNA]</scope>
    <source>
        <strain evidence="2">QSDP1</strain>
    </source>
</reference>
<keyword evidence="2" id="KW-1185">Reference proteome</keyword>
<evidence type="ECO:0000313" key="2">
    <source>
        <dbReference type="Proteomes" id="UP000001064"/>
    </source>
</evidence>
<accession>F1A259</accession>
<organism evidence="1 2">
    <name type="scientific">Dictyostelium purpureum</name>
    <name type="common">Slime mold</name>
    <dbReference type="NCBI Taxonomy" id="5786"/>
    <lineage>
        <taxon>Eukaryota</taxon>
        <taxon>Amoebozoa</taxon>
        <taxon>Evosea</taxon>
        <taxon>Eumycetozoa</taxon>
        <taxon>Dictyostelia</taxon>
        <taxon>Dictyosteliales</taxon>
        <taxon>Dictyosteliaceae</taxon>
        <taxon>Dictyostelium</taxon>
    </lineage>
</organism>
<dbReference type="Proteomes" id="UP000001064">
    <property type="component" value="Unassembled WGS sequence"/>
</dbReference>
<dbReference type="KEGG" id="dpp:DICPUDRAFT_158661"/>
<dbReference type="VEuPathDB" id="AmoebaDB:DICPUDRAFT_158661"/>
<dbReference type="AlphaFoldDB" id="F1A259"/>
<dbReference type="RefSeq" id="XP_003293750.1">
    <property type="nucleotide sequence ID" value="XM_003293702.1"/>
</dbReference>
<name>F1A259_DICPU</name>
<proteinExistence type="predicted"/>
<dbReference type="EMBL" id="GL871398">
    <property type="protein sequence ID" value="EGC29724.1"/>
    <property type="molecule type" value="Genomic_DNA"/>
</dbReference>
<sequence>MLSVEGIKTKSSKIEAIVNLPIPTAVREVMIIIFYEDMRMFGPLKDHPEDDLTIKNSGLPDSN</sequence>
<evidence type="ECO:0000313" key="1">
    <source>
        <dbReference type="EMBL" id="EGC29724.1"/>
    </source>
</evidence>
<protein>
    <submittedName>
        <fullName evidence="1">Uncharacterized protein</fullName>
    </submittedName>
</protein>
<gene>
    <name evidence="1" type="ORF">DICPUDRAFT_158661</name>
</gene>
<dbReference type="GeneID" id="10505066"/>
<dbReference type="InParanoid" id="F1A259"/>